<organism evidence="3 4">
    <name type="scientific">Eufriesea mexicana</name>
    <dbReference type="NCBI Taxonomy" id="516756"/>
    <lineage>
        <taxon>Eukaryota</taxon>
        <taxon>Metazoa</taxon>
        <taxon>Ecdysozoa</taxon>
        <taxon>Arthropoda</taxon>
        <taxon>Hexapoda</taxon>
        <taxon>Insecta</taxon>
        <taxon>Pterygota</taxon>
        <taxon>Neoptera</taxon>
        <taxon>Endopterygota</taxon>
        <taxon>Hymenoptera</taxon>
        <taxon>Apocrita</taxon>
        <taxon>Aculeata</taxon>
        <taxon>Apoidea</taxon>
        <taxon>Anthophila</taxon>
        <taxon>Apidae</taxon>
        <taxon>Eufriesea</taxon>
    </lineage>
</organism>
<dbReference type="EMBL" id="KQ760478">
    <property type="protein sequence ID" value="OAD60236.1"/>
    <property type="molecule type" value="Genomic_DNA"/>
</dbReference>
<dbReference type="Proteomes" id="UP000250275">
    <property type="component" value="Unassembled WGS sequence"/>
</dbReference>
<dbReference type="SUPFAM" id="SSF48452">
    <property type="entry name" value="TPR-like"/>
    <property type="match status" value="1"/>
</dbReference>
<feature type="compositionally biased region" description="Basic and acidic residues" evidence="2">
    <location>
        <begin position="78"/>
        <end position="102"/>
    </location>
</feature>
<evidence type="ECO:0000313" key="4">
    <source>
        <dbReference type="Proteomes" id="UP000250275"/>
    </source>
</evidence>
<evidence type="ECO:0000313" key="3">
    <source>
        <dbReference type="EMBL" id="OAD60236.1"/>
    </source>
</evidence>
<protein>
    <submittedName>
        <fullName evidence="3">Tetratricopeptide repeat protein 1</fullName>
    </submittedName>
</protein>
<accession>A0A310SKA6</accession>
<feature type="region of interest" description="Disordered" evidence="2">
    <location>
        <begin position="31"/>
        <end position="102"/>
    </location>
</feature>
<dbReference type="InterPro" id="IPR011990">
    <property type="entry name" value="TPR-like_helical_dom_sf"/>
</dbReference>
<feature type="compositionally biased region" description="Basic and acidic residues" evidence="2">
    <location>
        <begin position="53"/>
        <end position="72"/>
    </location>
</feature>
<dbReference type="Gene3D" id="1.25.40.10">
    <property type="entry name" value="Tetratricopeptide repeat domain"/>
    <property type="match status" value="1"/>
</dbReference>
<dbReference type="OrthoDB" id="1872379at2759"/>
<keyword evidence="1" id="KW-0802">TPR repeat</keyword>
<proteinExistence type="predicted"/>
<feature type="repeat" description="TPR" evidence="1">
    <location>
        <begin position="192"/>
        <end position="225"/>
    </location>
</feature>
<name>A0A310SKA6_9HYME</name>
<dbReference type="Pfam" id="PF13431">
    <property type="entry name" value="TPR_17"/>
    <property type="match status" value="1"/>
</dbReference>
<gene>
    <name evidence="3" type="ORF">WN48_06165</name>
</gene>
<dbReference type="AlphaFoldDB" id="A0A310SKA6"/>
<reference evidence="3 4" key="1">
    <citation type="submission" date="2015-07" db="EMBL/GenBank/DDBJ databases">
        <title>The genome of Eufriesea mexicana.</title>
        <authorList>
            <person name="Pan H."/>
            <person name="Kapheim K."/>
        </authorList>
    </citation>
    <scope>NUCLEOTIDE SEQUENCE [LARGE SCALE GENOMIC DNA]</scope>
    <source>
        <strain evidence="3">0111107269</strain>
        <tissue evidence="3">Whole body</tissue>
    </source>
</reference>
<dbReference type="PROSITE" id="PS50005">
    <property type="entry name" value="TPR"/>
    <property type="match status" value="1"/>
</dbReference>
<keyword evidence="4" id="KW-1185">Reference proteome</keyword>
<evidence type="ECO:0000256" key="1">
    <source>
        <dbReference type="PROSITE-ProRule" id="PRU00339"/>
    </source>
</evidence>
<dbReference type="PANTHER" id="PTHR46014">
    <property type="entry name" value="TETRATRICOPEPTIDE REPEAT PROTEIN 1"/>
    <property type="match status" value="1"/>
</dbReference>
<dbReference type="PANTHER" id="PTHR46014:SF1">
    <property type="entry name" value="TETRATRICOPEPTIDE REPEAT PROTEIN 1"/>
    <property type="match status" value="1"/>
</dbReference>
<sequence length="293" mass="33591">MDDKFQGLKTNEQIIEELTKDLESSCIAVNDNHSASKDDIATNIPTKSASIKDSYHSDNRHTSTKHVEHTEESSADNKCGKDDEHDTSRPKDRMDEDSCLKDRELTLSEDEKKILKAEAEEYKDKGNDFFKCEEYHQAISMYTHGIQTCPLAYSKERSILYANRAAAKLKCLDKESAISDCTKAIELNPSYVKVYGRRARLYEETEKLDEALEDYKKILTFDPSHVEANYAIRRLPPLIHERNEKLKTEMLGKLKDLGNMFLKPLGLSTNNFELQQDPNSGSYSVKFHQNPRN</sequence>
<dbReference type="SMART" id="SM00028">
    <property type="entry name" value="TPR"/>
    <property type="match status" value="3"/>
</dbReference>
<dbReference type="InterPro" id="IPR052769">
    <property type="entry name" value="TPR_domain_protein"/>
</dbReference>
<dbReference type="InterPro" id="IPR019734">
    <property type="entry name" value="TPR_rpt"/>
</dbReference>
<evidence type="ECO:0000256" key="2">
    <source>
        <dbReference type="SAM" id="MobiDB-lite"/>
    </source>
</evidence>